<reference evidence="3" key="1">
    <citation type="journal article" date="2019" name="Int. J. Syst. Evol. Microbiol.">
        <title>The Global Catalogue of Microorganisms (GCM) 10K type strain sequencing project: providing services to taxonomists for standard genome sequencing and annotation.</title>
        <authorList>
            <consortium name="The Broad Institute Genomics Platform"/>
            <consortium name="The Broad Institute Genome Sequencing Center for Infectious Disease"/>
            <person name="Wu L."/>
            <person name="Ma J."/>
        </authorList>
    </citation>
    <scope>NUCLEOTIDE SEQUENCE [LARGE SCALE GENOMIC DNA]</scope>
    <source>
        <strain evidence="3">CCUG 48316</strain>
    </source>
</reference>
<accession>A0ABW2BJC1</accession>
<dbReference type="EMBL" id="JBHSWN010000001">
    <property type="protein sequence ID" value="MFC6789675.1"/>
    <property type="molecule type" value="Genomic_DNA"/>
</dbReference>
<proteinExistence type="predicted"/>
<feature type="compositionally biased region" description="Basic and acidic residues" evidence="1">
    <location>
        <begin position="36"/>
        <end position="52"/>
    </location>
</feature>
<keyword evidence="3" id="KW-1185">Reference proteome</keyword>
<evidence type="ECO:0000313" key="2">
    <source>
        <dbReference type="EMBL" id="MFC6789675.1"/>
    </source>
</evidence>
<feature type="compositionally biased region" description="Basic and acidic residues" evidence="1">
    <location>
        <begin position="1"/>
        <end position="11"/>
    </location>
</feature>
<gene>
    <name evidence="2" type="ORF">ACFQE0_08630</name>
</gene>
<sequence>MIPEDPERRAAADATEAEAQAVRGDRRQRRVPQRGGQHEDAVLGRESLRELGRTLSPTEAGAGEGEIRRFFRIEQVRVAIEQSTQTVVVAPPDRAGAAGQALLGPQRDLRQDLARSGEASSTAGS</sequence>
<evidence type="ECO:0000256" key="1">
    <source>
        <dbReference type="SAM" id="MobiDB-lite"/>
    </source>
</evidence>
<protein>
    <submittedName>
        <fullName evidence="2">Uncharacterized protein</fullName>
    </submittedName>
</protein>
<feature type="region of interest" description="Disordered" evidence="1">
    <location>
        <begin position="97"/>
        <end position="125"/>
    </location>
</feature>
<dbReference type="Proteomes" id="UP001596292">
    <property type="component" value="Unassembled WGS sequence"/>
</dbReference>
<evidence type="ECO:0000313" key="3">
    <source>
        <dbReference type="Proteomes" id="UP001596292"/>
    </source>
</evidence>
<comment type="caution">
    <text evidence="2">The sequence shown here is derived from an EMBL/GenBank/DDBJ whole genome shotgun (WGS) entry which is preliminary data.</text>
</comment>
<feature type="region of interest" description="Disordered" evidence="1">
    <location>
        <begin position="1"/>
        <end position="60"/>
    </location>
</feature>
<name>A0ABW2BJC1_9HYPH</name>
<dbReference type="RefSeq" id="WP_378975735.1">
    <property type="nucleotide sequence ID" value="NZ_JBHSWN010000001.1"/>
</dbReference>
<feature type="compositionally biased region" description="Low complexity" evidence="1">
    <location>
        <begin position="12"/>
        <end position="21"/>
    </location>
</feature>
<organism evidence="2 3">
    <name type="scientific">Methylobacterium komagatae</name>
    <dbReference type="NCBI Taxonomy" id="374425"/>
    <lineage>
        <taxon>Bacteria</taxon>
        <taxon>Pseudomonadati</taxon>
        <taxon>Pseudomonadota</taxon>
        <taxon>Alphaproteobacteria</taxon>
        <taxon>Hyphomicrobiales</taxon>
        <taxon>Methylobacteriaceae</taxon>
        <taxon>Methylobacterium</taxon>
    </lineage>
</organism>